<reference evidence="2" key="1">
    <citation type="submission" date="2024-02" db="UniProtKB">
        <authorList>
            <consortium name="WormBaseParasite"/>
        </authorList>
    </citation>
    <scope>IDENTIFICATION</scope>
</reference>
<keyword evidence="1" id="KW-1185">Reference proteome</keyword>
<dbReference type="AlphaFoldDB" id="A0AAF3F5V7"/>
<protein>
    <submittedName>
        <fullName evidence="2">Uncharacterized protein</fullName>
    </submittedName>
</protein>
<evidence type="ECO:0000313" key="1">
    <source>
        <dbReference type="Proteomes" id="UP000887575"/>
    </source>
</evidence>
<proteinExistence type="predicted"/>
<evidence type="ECO:0000313" key="2">
    <source>
        <dbReference type="WBParaSite" id="MBELARI_LOCUS225"/>
    </source>
</evidence>
<dbReference type="Proteomes" id="UP000887575">
    <property type="component" value="Unassembled WGS sequence"/>
</dbReference>
<organism evidence="1 2">
    <name type="scientific">Mesorhabditis belari</name>
    <dbReference type="NCBI Taxonomy" id="2138241"/>
    <lineage>
        <taxon>Eukaryota</taxon>
        <taxon>Metazoa</taxon>
        <taxon>Ecdysozoa</taxon>
        <taxon>Nematoda</taxon>
        <taxon>Chromadorea</taxon>
        <taxon>Rhabditida</taxon>
        <taxon>Rhabditina</taxon>
        <taxon>Rhabditomorpha</taxon>
        <taxon>Rhabditoidea</taxon>
        <taxon>Rhabditidae</taxon>
        <taxon>Mesorhabditinae</taxon>
        <taxon>Mesorhabditis</taxon>
    </lineage>
</organism>
<name>A0AAF3F5V7_9BILA</name>
<dbReference type="WBParaSite" id="MBELARI_LOCUS225">
    <property type="protein sequence ID" value="MBELARI_LOCUS225"/>
    <property type="gene ID" value="MBELARI_LOCUS225"/>
</dbReference>
<sequence>MSYSDGKRTLAETVYARLAVNRKKDGKPWLGQSRIEPIQAIHNGQIALKVLLVKTNSSNVGTRETHN</sequence>
<accession>A0AAF3F5V7</accession>